<dbReference type="EMBL" id="CP002833">
    <property type="protein sequence ID" value="AFI64825.1"/>
    <property type="molecule type" value="Genomic_DNA"/>
</dbReference>
<dbReference type="PATRIC" id="fig|884204.3.peg.159"/>
<dbReference type="KEGG" id="bpz:BP1026B_I3611"/>
<dbReference type="PIRSF" id="PIRSF020481">
    <property type="entry name" value="BAP"/>
    <property type="match status" value="1"/>
</dbReference>
<dbReference type="InterPro" id="IPR052726">
    <property type="entry name" value="Phage_Baseplate_Hub"/>
</dbReference>
<dbReference type="InterPro" id="IPR014507">
    <property type="entry name" value="Baseplate_assembly_J_pred"/>
</dbReference>
<proteinExistence type="predicted"/>
<evidence type="ECO:0000313" key="2">
    <source>
        <dbReference type="EMBL" id="AFI64825.1"/>
    </source>
</evidence>
<dbReference type="Pfam" id="PF26078">
    <property type="entry name" value="Baseplate_J_M"/>
    <property type="match status" value="1"/>
</dbReference>
<gene>
    <name evidence="2" type="ordered locus">BP1026B_I0152</name>
    <name evidence="3" type="ordered locus">BP1026B_I3611</name>
</gene>
<evidence type="ECO:0000313" key="4">
    <source>
        <dbReference type="Proteomes" id="UP000010087"/>
    </source>
</evidence>
<dbReference type="KEGG" id="bpz:BP1026B_I0152"/>
<dbReference type="InterPro" id="IPR058531">
    <property type="entry name" value="Baseplate_J_M"/>
</dbReference>
<evidence type="ECO:0000313" key="3">
    <source>
        <dbReference type="EMBL" id="AFI68175.1"/>
    </source>
</evidence>
<sequence>MRSTPIDLSQLPAPDIVDPLDFETLFAERKARLVSLYPPEHQAEIAATLALESEPVTRVLQENAYREVLLRQLINDKARGLLLAYARGTTLEHIAALFDVERLVVTAADPEHGIDAVYEDEDSLRERVQLAPRGFSVAGPEEAYVFHARAADGRVLSASARSPEPCVMVVTVLSREGDGTASDALIDIVRAALEGVRPQTDQVIVQSAQVVPYAIRATLRFFSGPDRGVALAEARKHTAKFAADMRRIGMEITVDGLHAAMRVAGVQKVLLDSPAGGVPVTHEQAPYCTGIELIDGGVADD</sequence>
<evidence type="ECO:0000259" key="1">
    <source>
        <dbReference type="Pfam" id="PF26078"/>
    </source>
</evidence>
<dbReference type="AlphaFoldDB" id="A0A0H3HE24"/>
<dbReference type="RefSeq" id="WP_014696810.1">
    <property type="nucleotide sequence ID" value="NC_017831.1"/>
</dbReference>
<reference evidence="2 4" key="2">
    <citation type="journal article" date="2012" name="PLoS ONE">
        <title>Evolution of Burkholderia pseudomallei in recurrent melioidosis.</title>
        <authorList>
            <person name="Hayden H.S."/>
            <person name="Lim R."/>
            <person name="Brittnacher M.J."/>
            <person name="Sims E.H."/>
            <person name="Ramage E.R."/>
            <person name="Fong C."/>
            <person name="Wu Z."/>
            <person name="Crist E."/>
            <person name="Chang J."/>
            <person name="Zhou Y."/>
            <person name="Radey M."/>
            <person name="Rohmer L."/>
            <person name="Haugen E."/>
            <person name="Gillett W."/>
            <person name="Wuthiekanun V."/>
            <person name="Peacock S.J."/>
            <person name="Kaul R."/>
            <person name="Miller S.I."/>
            <person name="Manoil C."/>
            <person name="Jacobs M.A."/>
        </authorList>
    </citation>
    <scope>NUCLEOTIDE SEQUENCE [LARGE SCALE GENOMIC DNA]</scope>
    <source>
        <strain evidence="2 4">1026b</strain>
    </source>
</reference>
<dbReference type="EMBL" id="CP002833">
    <property type="protein sequence ID" value="AFI68175.1"/>
    <property type="molecule type" value="Genomic_DNA"/>
</dbReference>
<reference evidence="2" key="1">
    <citation type="submission" date="2011-03" db="EMBL/GenBank/DDBJ databases">
        <authorList>
            <person name="Hayden H.H."/>
            <person name="Brittnacher M.J."/>
            <person name="Wu Z."/>
            <person name="Lim R."/>
            <person name="Sims E."/>
            <person name="Chang J."/>
            <person name="Fong C."/>
            <person name="Radey M."/>
            <person name="Rohmer L."/>
            <person name="Zhou Y."/>
            <person name="Gillett W."/>
            <person name="Haugen E."/>
            <person name="Bovee D."/>
            <person name="Jewett D."/>
            <person name="McMonagle E."/>
            <person name="Guenthner D."/>
            <person name="Levy R."/>
            <person name="Olson M.V."/>
            <person name="Miller S.I."/>
            <person name="Kaul R."/>
            <person name="Jacobs M.A."/>
        </authorList>
    </citation>
    <scope>NUCLEOTIDE SEQUENCE</scope>
    <source>
        <strain evidence="2">1026b</strain>
    </source>
</reference>
<feature type="domain" description="Baseplate J-like central" evidence="1">
    <location>
        <begin position="137"/>
        <end position="206"/>
    </location>
</feature>
<dbReference type="Proteomes" id="UP000010087">
    <property type="component" value="Chromosome 1"/>
</dbReference>
<protein>
    <submittedName>
        <fullName evidence="2">Phage baseplate assembly protein</fullName>
    </submittedName>
</protein>
<accession>A0A0H3HE24</accession>
<dbReference type="PANTHER" id="PTHR35862:SF1">
    <property type="entry name" value="FELS-2 PROPHAGE PROTEIN"/>
    <property type="match status" value="1"/>
</dbReference>
<organism evidence="2 4">
    <name type="scientific">Burkholderia pseudomallei (strain 1026b)</name>
    <dbReference type="NCBI Taxonomy" id="884204"/>
    <lineage>
        <taxon>Bacteria</taxon>
        <taxon>Pseudomonadati</taxon>
        <taxon>Pseudomonadota</taxon>
        <taxon>Betaproteobacteria</taxon>
        <taxon>Burkholderiales</taxon>
        <taxon>Burkholderiaceae</taxon>
        <taxon>Burkholderia</taxon>
        <taxon>pseudomallei group</taxon>
    </lineage>
</organism>
<name>A0A0H3HE24_BURP2</name>
<dbReference type="PANTHER" id="PTHR35862">
    <property type="entry name" value="FELS-2 PROPHAGE PROTEIN"/>
    <property type="match status" value="1"/>
</dbReference>